<dbReference type="AlphaFoldDB" id="C0QEV2"/>
<dbReference type="EC" id="3.8.1.5" evidence="2"/>
<gene>
    <name evidence="2" type="primary">dhaA</name>
    <name evidence="2" type="ordered locus">HRM2_23490</name>
</gene>
<evidence type="ECO:0000259" key="1">
    <source>
        <dbReference type="Pfam" id="PF00561"/>
    </source>
</evidence>
<dbReference type="KEGG" id="dat:HRM2_23490"/>
<dbReference type="InterPro" id="IPR000639">
    <property type="entry name" value="Epox_hydrolase-like"/>
</dbReference>
<dbReference type="InterPro" id="IPR029058">
    <property type="entry name" value="AB_hydrolase_fold"/>
</dbReference>
<organism evidence="2 3">
    <name type="scientific">Desulforapulum autotrophicum (strain ATCC 43914 / DSM 3382 / VKM B-1955 / HRM2)</name>
    <name type="common">Desulfobacterium autotrophicum</name>
    <dbReference type="NCBI Taxonomy" id="177437"/>
    <lineage>
        <taxon>Bacteria</taxon>
        <taxon>Pseudomonadati</taxon>
        <taxon>Thermodesulfobacteriota</taxon>
        <taxon>Desulfobacteria</taxon>
        <taxon>Desulfobacterales</taxon>
        <taxon>Desulfobacteraceae</taxon>
        <taxon>Desulforapulum</taxon>
    </lineage>
</organism>
<dbReference type="eggNOG" id="COG0596">
    <property type="taxonomic scope" value="Bacteria"/>
</dbReference>
<dbReference type="SUPFAM" id="SSF53474">
    <property type="entry name" value="alpha/beta-Hydrolases"/>
    <property type="match status" value="1"/>
</dbReference>
<sequence>MVTRDPAEQSRNIKSPGIRRKINGTMVGTKDFYEIYPFVPHFMTLDRHKLHYLDLGKGSPVVMVHGNPTWSFYFRRLARDLSVNHRVIVPDHMGCGLSDKPSTRDYDYTLASRVRDLDRLIQSLDLGKKITLVVHDWGGMIGCAWALRHLDRIDRIIITNTSGFHLPGAKRFPLRLWLIKYLPWFAIPGIQGLNLFARAALYMAPKQSLSTTVRQGLTAPYNSWKNRIATLKFVQDIPLSPRDKSYELVNWVDTHLEGLKTVPMMILWGRHDFVFDLSFLDEWNKRFPHAQTHIFEDAGHYLFEDKPDETSNLIKKFIEEY</sequence>
<dbReference type="Proteomes" id="UP000000442">
    <property type="component" value="Chromosome"/>
</dbReference>
<dbReference type="PANTHER" id="PTHR43798:SF24">
    <property type="entry name" value="CIS-3-ALKYL-4-ALKYLOXETAN-2-ONE DECARBOXYLASE"/>
    <property type="match status" value="1"/>
</dbReference>
<evidence type="ECO:0000313" key="2">
    <source>
        <dbReference type="EMBL" id="ACN15444.1"/>
    </source>
</evidence>
<proteinExistence type="predicted"/>
<evidence type="ECO:0000313" key="3">
    <source>
        <dbReference type="Proteomes" id="UP000000442"/>
    </source>
</evidence>
<dbReference type="PRINTS" id="PR00412">
    <property type="entry name" value="EPOXHYDRLASE"/>
</dbReference>
<name>C0QEV2_DESAH</name>
<dbReference type="GO" id="GO:0018786">
    <property type="term" value="F:haloalkane dehalogenase activity"/>
    <property type="evidence" value="ECO:0007669"/>
    <property type="project" value="UniProtKB-EC"/>
</dbReference>
<keyword evidence="3" id="KW-1185">Reference proteome</keyword>
<dbReference type="STRING" id="177437.HRM2_23490"/>
<dbReference type="PRINTS" id="PR00111">
    <property type="entry name" value="ABHYDROLASE"/>
</dbReference>
<feature type="domain" description="AB hydrolase-1" evidence="1">
    <location>
        <begin position="60"/>
        <end position="307"/>
    </location>
</feature>
<keyword evidence="2" id="KW-0378">Hydrolase</keyword>
<dbReference type="GO" id="GO:0016020">
    <property type="term" value="C:membrane"/>
    <property type="evidence" value="ECO:0007669"/>
    <property type="project" value="TreeGrafter"/>
</dbReference>
<dbReference type="Pfam" id="PF00561">
    <property type="entry name" value="Abhydrolase_1"/>
    <property type="match status" value="1"/>
</dbReference>
<protein>
    <submittedName>
        <fullName evidence="2">DhaA</fullName>
        <ecNumber evidence="2">3.8.1.5</ecNumber>
    </submittedName>
</protein>
<dbReference type="RefSeq" id="WP_015904212.1">
    <property type="nucleotide sequence ID" value="NC_012108.1"/>
</dbReference>
<dbReference type="InterPro" id="IPR000073">
    <property type="entry name" value="AB_hydrolase_1"/>
</dbReference>
<accession>C0QEV2</accession>
<reference evidence="2 3" key="1">
    <citation type="journal article" date="2009" name="Environ. Microbiol.">
        <title>Genome sequence of Desulfobacterium autotrophicum HRM2, a marine sulfate reducer oxidizing organic carbon completely to carbon dioxide.</title>
        <authorList>
            <person name="Strittmatter A.W."/>
            <person name="Liesegang H."/>
            <person name="Rabus R."/>
            <person name="Decker I."/>
            <person name="Amann J."/>
            <person name="Andres S."/>
            <person name="Henne A."/>
            <person name="Fricke W.F."/>
            <person name="Martinez-Arias R."/>
            <person name="Bartels D."/>
            <person name="Goesmann A."/>
            <person name="Krause L."/>
            <person name="Puehler A."/>
            <person name="Klenk H.P."/>
            <person name="Richter M."/>
            <person name="Schuler M."/>
            <person name="Gloeckner F.O."/>
            <person name="Meyerdierks A."/>
            <person name="Gottschalk G."/>
            <person name="Amann R."/>
        </authorList>
    </citation>
    <scope>NUCLEOTIDE SEQUENCE [LARGE SCALE GENOMIC DNA]</scope>
    <source>
        <strain evidence="3">ATCC 43914 / DSM 3382 / HRM2</strain>
    </source>
</reference>
<dbReference type="EMBL" id="CP001087">
    <property type="protein sequence ID" value="ACN15444.1"/>
    <property type="molecule type" value="Genomic_DNA"/>
</dbReference>
<dbReference type="PANTHER" id="PTHR43798">
    <property type="entry name" value="MONOACYLGLYCEROL LIPASE"/>
    <property type="match status" value="1"/>
</dbReference>
<dbReference type="InterPro" id="IPR050266">
    <property type="entry name" value="AB_hydrolase_sf"/>
</dbReference>
<dbReference type="Gene3D" id="3.40.50.1820">
    <property type="entry name" value="alpha/beta hydrolase"/>
    <property type="match status" value="1"/>
</dbReference>
<dbReference type="HOGENOM" id="CLU_020336_13_3_7"/>